<name>A0A8T0H381_CERPU</name>
<sequence>MGIPNRSGCCLVLNRRCSRSYRSCNSIVVHLKLGSSAPSLCSDRFSSHNKVCWNELDSFFRGMLSKRNGTHTSKDRHHPNLHKIVTSNMMDKHSSP</sequence>
<feature type="non-terminal residue" evidence="1">
    <location>
        <position position="96"/>
    </location>
</feature>
<reference evidence="1" key="1">
    <citation type="submission" date="2020-06" db="EMBL/GenBank/DDBJ databases">
        <title>WGS assembly of Ceratodon purpureus strain R40.</title>
        <authorList>
            <person name="Carey S.B."/>
            <person name="Jenkins J."/>
            <person name="Shu S."/>
            <person name="Lovell J.T."/>
            <person name="Sreedasyam A."/>
            <person name="Maumus F."/>
            <person name="Tiley G.P."/>
            <person name="Fernandez-Pozo N."/>
            <person name="Barry K."/>
            <person name="Chen C."/>
            <person name="Wang M."/>
            <person name="Lipzen A."/>
            <person name="Daum C."/>
            <person name="Saski C.A."/>
            <person name="Payton A.C."/>
            <person name="Mcbreen J.C."/>
            <person name="Conrad R.E."/>
            <person name="Kollar L.M."/>
            <person name="Olsson S."/>
            <person name="Huttunen S."/>
            <person name="Landis J.B."/>
            <person name="Wickett N.J."/>
            <person name="Johnson M.G."/>
            <person name="Rensing S.A."/>
            <person name="Grimwood J."/>
            <person name="Schmutz J."/>
            <person name="Mcdaniel S.F."/>
        </authorList>
    </citation>
    <scope>NUCLEOTIDE SEQUENCE</scope>
    <source>
        <strain evidence="1">R40</strain>
    </source>
</reference>
<evidence type="ECO:0000313" key="1">
    <source>
        <dbReference type="EMBL" id="KAG0566531.1"/>
    </source>
</evidence>
<proteinExistence type="predicted"/>
<organism evidence="1 2">
    <name type="scientific">Ceratodon purpureus</name>
    <name type="common">Fire moss</name>
    <name type="synonym">Dicranum purpureum</name>
    <dbReference type="NCBI Taxonomy" id="3225"/>
    <lineage>
        <taxon>Eukaryota</taxon>
        <taxon>Viridiplantae</taxon>
        <taxon>Streptophyta</taxon>
        <taxon>Embryophyta</taxon>
        <taxon>Bryophyta</taxon>
        <taxon>Bryophytina</taxon>
        <taxon>Bryopsida</taxon>
        <taxon>Dicranidae</taxon>
        <taxon>Pseudoditrichales</taxon>
        <taxon>Ditrichaceae</taxon>
        <taxon>Ceratodon</taxon>
    </lineage>
</organism>
<protein>
    <submittedName>
        <fullName evidence="1">Uncharacterized protein</fullName>
    </submittedName>
</protein>
<dbReference type="Proteomes" id="UP000822688">
    <property type="component" value="Chromosome 7"/>
</dbReference>
<keyword evidence="2" id="KW-1185">Reference proteome</keyword>
<evidence type="ECO:0000313" key="2">
    <source>
        <dbReference type="Proteomes" id="UP000822688"/>
    </source>
</evidence>
<dbReference type="AlphaFoldDB" id="A0A8T0H381"/>
<gene>
    <name evidence="1" type="ORF">KC19_7G070200</name>
</gene>
<dbReference type="EMBL" id="CM026428">
    <property type="protein sequence ID" value="KAG0566531.1"/>
    <property type="molecule type" value="Genomic_DNA"/>
</dbReference>
<accession>A0A8T0H381</accession>
<comment type="caution">
    <text evidence="1">The sequence shown here is derived from an EMBL/GenBank/DDBJ whole genome shotgun (WGS) entry which is preliminary data.</text>
</comment>